<dbReference type="PANTHER" id="PTHR43839:SF3">
    <property type="entry name" value="OLIGOPEPTIDE ABC TRANSPORTER, PERMEASE PROTEIN"/>
    <property type="match status" value="1"/>
</dbReference>
<keyword evidence="3 5" id="KW-1133">Transmembrane helix</keyword>
<dbReference type="Pfam" id="PF12911">
    <property type="entry name" value="OppC_N"/>
    <property type="match status" value="1"/>
</dbReference>
<dbReference type="GO" id="GO:0005886">
    <property type="term" value="C:plasma membrane"/>
    <property type="evidence" value="ECO:0007669"/>
    <property type="project" value="UniProtKB-SubCell"/>
</dbReference>
<dbReference type="STRING" id="383372.Rcas_2452"/>
<dbReference type="PANTHER" id="PTHR43839">
    <property type="entry name" value="OPPC IN A BINDING PROTEIN-DEPENDENT TRANSPORT SYSTEM"/>
    <property type="match status" value="1"/>
</dbReference>
<dbReference type="Proteomes" id="UP000000263">
    <property type="component" value="Chromosome"/>
</dbReference>
<dbReference type="InterPro" id="IPR000515">
    <property type="entry name" value="MetI-like"/>
</dbReference>
<dbReference type="HOGENOM" id="CLU_028518_1_0_0"/>
<evidence type="ECO:0000256" key="5">
    <source>
        <dbReference type="RuleBase" id="RU363032"/>
    </source>
</evidence>
<dbReference type="RefSeq" id="WP_012120956.1">
    <property type="nucleotide sequence ID" value="NC_009767.1"/>
</dbReference>
<dbReference type="SUPFAM" id="SSF161098">
    <property type="entry name" value="MetI-like"/>
    <property type="match status" value="1"/>
</dbReference>
<dbReference type="CDD" id="cd06261">
    <property type="entry name" value="TM_PBP2"/>
    <property type="match status" value="1"/>
</dbReference>
<evidence type="ECO:0000256" key="3">
    <source>
        <dbReference type="ARBA" id="ARBA00022989"/>
    </source>
</evidence>
<evidence type="ECO:0000256" key="2">
    <source>
        <dbReference type="ARBA" id="ARBA00022692"/>
    </source>
</evidence>
<dbReference type="AlphaFoldDB" id="A7NLY4"/>
<sequence>MATEGSIERTRAEDADVATVGNRTEQIYVAPQWKLMWWKFRKHRMAMVSGVVLIFLYLIAIFCEFVAPYDPESFSTRYTLAPPSRIHFFDTEGNFRGPFIYGMKRERDPVTLRPIFVEDTSDIHPIRLFSPGQPYKLWGIFESNIRLFGIDAPIEEHAFFLLGADRLGRDLFSRIVYGARISLSIGLVGVFLSLILGIVLGGISGYYGGVVDTIIQRVIEFIRSIPAIPLWMGLSAALPADWPVVWVYFGITVILSLIGWTGLARVVRGRFLALREEDFVLAARLVGSSEMRIILRHMVPSFLSYIIATLTLAVPGVILAETGLSFIGLGLRAPAISWGVLLQEAQNLRSVALAPWVLLPGAAVVISILSFNFLGDGLRDAADPYER</sequence>
<dbReference type="Pfam" id="PF00528">
    <property type="entry name" value="BPD_transp_1"/>
    <property type="match status" value="1"/>
</dbReference>
<evidence type="ECO:0000256" key="4">
    <source>
        <dbReference type="ARBA" id="ARBA00023136"/>
    </source>
</evidence>
<dbReference type="InterPro" id="IPR025966">
    <property type="entry name" value="OppC_N"/>
</dbReference>
<feature type="transmembrane region" description="Helical" evidence="5">
    <location>
        <begin position="353"/>
        <end position="374"/>
    </location>
</feature>
<keyword evidence="8" id="KW-1185">Reference proteome</keyword>
<accession>A7NLY4</accession>
<dbReference type="Gene3D" id="1.10.3720.10">
    <property type="entry name" value="MetI-like"/>
    <property type="match status" value="1"/>
</dbReference>
<keyword evidence="4 5" id="KW-0472">Membrane</keyword>
<name>A7NLY4_ROSCS</name>
<comment type="subcellular location">
    <subcellularLocation>
        <location evidence="5">Cell membrane</location>
        <topology evidence="5">Multi-pass membrane protein</topology>
    </subcellularLocation>
    <subcellularLocation>
        <location evidence="1">Membrane</location>
        <topology evidence="1">Multi-pass membrane protein</topology>
    </subcellularLocation>
</comment>
<protein>
    <submittedName>
        <fullName evidence="7">Binding-protein-dependent transport systems inner membrane component</fullName>
    </submittedName>
</protein>
<dbReference type="OrthoDB" id="9797472at2"/>
<reference evidence="7 8" key="1">
    <citation type="submission" date="2007-08" db="EMBL/GenBank/DDBJ databases">
        <title>Complete sequence of Roseiflexus castenholzii DSM 13941.</title>
        <authorList>
            <consortium name="US DOE Joint Genome Institute"/>
            <person name="Copeland A."/>
            <person name="Lucas S."/>
            <person name="Lapidus A."/>
            <person name="Barry K."/>
            <person name="Glavina del Rio T."/>
            <person name="Dalin E."/>
            <person name="Tice H."/>
            <person name="Pitluck S."/>
            <person name="Thompson L.S."/>
            <person name="Brettin T."/>
            <person name="Bruce D."/>
            <person name="Detter J.C."/>
            <person name="Han C."/>
            <person name="Tapia R."/>
            <person name="Schmutz J."/>
            <person name="Larimer F."/>
            <person name="Land M."/>
            <person name="Hauser L."/>
            <person name="Kyrpides N."/>
            <person name="Mikhailova N."/>
            <person name="Bryant D.A."/>
            <person name="Hanada S."/>
            <person name="Tsukatani Y."/>
            <person name="Richardson P."/>
        </authorList>
    </citation>
    <scope>NUCLEOTIDE SEQUENCE [LARGE SCALE GENOMIC DNA]</scope>
    <source>
        <strain evidence="8">DSM 13941 / HLO8</strain>
    </source>
</reference>
<organism evidence="7 8">
    <name type="scientific">Roseiflexus castenholzii (strain DSM 13941 / HLO8)</name>
    <dbReference type="NCBI Taxonomy" id="383372"/>
    <lineage>
        <taxon>Bacteria</taxon>
        <taxon>Bacillati</taxon>
        <taxon>Chloroflexota</taxon>
        <taxon>Chloroflexia</taxon>
        <taxon>Chloroflexales</taxon>
        <taxon>Roseiflexineae</taxon>
        <taxon>Roseiflexaceae</taxon>
        <taxon>Roseiflexus</taxon>
    </lineage>
</organism>
<feature type="domain" description="ABC transmembrane type-1" evidence="6">
    <location>
        <begin position="179"/>
        <end position="370"/>
    </location>
</feature>
<proteinExistence type="inferred from homology"/>
<feature type="transmembrane region" description="Helical" evidence="5">
    <location>
        <begin position="45"/>
        <end position="67"/>
    </location>
</feature>
<gene>
    <name evidence="7" type="ordered locus">Rcas_2452</name>
</gene>
<evidence type="ECO:0000256" key="1">
    <source>
        <dbReference type="ARBA" id="ARBA00004141"/>
    </source>
</evidence>
<dbReference type="PROSITE" id="PS50928">
    <property type="entry name" value="ABC_TM1"/>
    <property type="match status" value="1"/>
</dbReference>
<dbReference type="eggNOG" id="COG1173">
    <property type="taxonomic scope" value="Bacteria"/>
</dbReference>
<dbReference type="InterPro" id="IPR035906">
    <property type="entry name" value="MetI-like_sf"/>
</dbReference>
<feature type="transmembrane region" description="Helical" evidence="5">
    <location>
        <begin position="298"/>
        <end position="318"/>
    </location>
</feature>
<dbReference type="EMBL" id="CP000804">
    <property type="protein sequence ID" value="ABU58532.1"/>
    <property type="molecule type" value="Genomic_DNA"/>
</dbReference>
<feature type="transmembrane region" description="Helical" evidence="5">
    <location>
        <begin position="181"/>
        <end position="209"/>
    </location>
</feature>
<feature type="transmembrane region" description="Helical" evidence="5">
    <location>
        <begin position="246"/>
        <end position="267"/>
    </location>
</feature>
<keyword evidence="2 5" id="KW-0812">Transmembrane</keyword>
<comment type="similarity">
    <text evidence="5">Belongs to the binding-protein-dependent transport system permease family.</text>
</comment>
<dbReference type="KEGG" id="rca:Rcas_2452"/>
<dbReference type="GO" id="GO:0055085">
    <property type="term" value="P:transmembrane transport"/>
    <property type="evidence" value="ECO:0007669"/>
    <property type="project" value="InterPro"/>
</dbReference>
<evidence type="ECO:0000313" key="7">
    <source>
        <dbReference type="EMBL" id="ABU58532.1"/>
    </source>
</evidence>
<evidence type="ECO:0000259" key="6">
    <source>
        <dbReference type="PROSITE" id="PS50928"/>
    </source>
</evidence>
<evidence type="ECO:0000313" key="8">
    <source>
        <dbReference type="Proteomes" id="UP000000263"/>
    </source>
</evidence>
<keyword evidence="5" id="KW-0813">Transport</keyword>